<sequence>MATSYPITITVLVDLGNSPTYPVIGTPFTLDNATYGKLDTGFLGSSSSSYIVDVSSQVQKIQIGGGYNLLQDQFEANQGTVRIYDPNGWWNPQNTASPYYGFLSPNKKIVISATYSGTTYTQFSGYINAYQYSFPTDMGFGYVDLVVTDAFRLFNIAELTTVAGASNGQTTGARITNILDSLNYPTSLRAIDTGDQLVQNDPGTTRIALSAMKNVEFVEQGAFYIDANGIATFKSRSNVIKTNGAAPVTYFSNDGTGITYSNIKFAHDDKLIVNSAVFTNIGGTAQTYSDSTSIAQYFLHTVSNNNLVGYNNAQALANAKLYVQTRKDTTIRIDAISQDLTTPDYNAGILAALTLDYFSTVTIKNVQSNGSTVIKTLQVMGSNYTITPTSYDITFTTSEPIVDGFVLNSNLYAILDTSILN</sequence>
<gene>
    <name evidence="1" type="ORF">UFOVP30_22</name>
</gene>
<name>A0A6J5KMM8_9CAUD</name>
<dbReference type="EMBL" id="LR796159">
    <property type="protein sequence ID" value="CAB4122442.1"/>
    <property type="molecule type" value="Genomic_DNA"/>
</dbReference>
<protein>
    <submittedName>
        <fullName evidence="1">Uncharacterized protein</fullName>
    </submittedName>
</protein>
<accession>A0A6J5KMM8</accession>
<organism evidence="1">
    <name type="scientific">uncultured Caudovirales phage</name>
    <dbReference type="NCBI Taxonomy" id="2100421"/>
    <lineage>
        <taxon>Viruses</taxon>
        <taxon>Duplodnaviria</taxon>
        <taxon>Heunggongvirae</taxon>
        <taxon>Uroviricota</taxon>
        <taxon>Caudoviricetes</taxon>
        <taxon>Peduoviridae</taxon>
        <taxon>Maltschvirus</taxon>
        <taxon>Maltschvirus maltsch</taxon>
    </lineage>
</organism>
<evidence type="ECO:0000313" key="1">
    <source>
        <dbReference type="EMBL" id="CAB4122442.1"/>
    </source>
</evidence>
<proteinExistence type="predicted"/>
<reference evidence="1" key="1">
    <citation type="submission" date="2020-04" db="EMBL/GenBank/DDBJ databases">
        <authorList>
            <person name="Chiriac C."/>
            <person name="Salcher M."/>
            <person name="Ghai R."/>
            <person name="Kavagutti S V."/>
        </authorList>
    </citation>
    <scope>NUCLEOTIDE SEQUENCE</scope>
</reference>